<evidence type="ECO:0000313" key="8">
    <source>
        <dbReference type="RefSeq" id="XP_026292699.2"/>
    </source>
</evidence>
<evidence type="ECO:0000256" key="4">
    <source>
        <dbReference type="PROSITE-ProRule" id="PRU00175"/>
    </source>
</evidence>
<evidence type="ECO:0000256" key="5">
    <source>
        <dbReference type="SAM" id="Coils"/>
    </source>
</evidence>
<dbReference type="PANTHER" id="PTHR22791:SF6">
    <property type="entry name" value="RING-TYPE DOMAIN-CONTAINING PROTEIN"/>
    <property type="match status" value="1"/>
</dbReference>
<sequence>MMELQCDICFLQFDLDNHRPKVLPCGHTICKQCVENPALGRKCPVCRKNMAVGPDGLPDNILAIRAMEKEAEPPCKVPRREVPEVRQLLRGVEAGRKLVQELRRVVPMAVKALDRQLDSAVAQLRRMEEALGKMRREDAGDAAEGLTPDLVQAVVQLEDSVRLLSAHKCGVVAEHGGDTWRASGVELSPNDHALRLLLLQLRSSSRLQKVHAVVGPPRLSVLSIERDDIDDDMSLKVGDILQNGPRWKNIRTLRNLNGHNTEKLLRVVAPHLEELEISSAALIGEMEEVQKMTALKRLLVECDVDCDAYPDLPLQLEELSMCFPSTGQLRCVQRMHSLRSLRIDFYCGDPVSFRPRQQGGLLWLGVNMSVDDKNTMLSLIRANASSLQELHIDTHVKEDGNFDHYFPDLGQDLATCDLQALRRLVLRRPNSHSPCGEVDACLLQRQTISGFFPSCLDVICYSCQKSYVLG</sequence>
<keyword evidence="7" id="KW-1185">Reference proteome</keyword>
<dbReference type="KEGG" id="foc:113217070"/>
<dbReference type="OrthoDB" id="6105938at2759"/>
<accession>A0A6J1TGT2</accession>
<dbReference type="GeneID" id="113217070"/>
<gene>
    <name evidence="8" type="primary">LOC113217070</name>
</gene>
<dbReference type="PANTHER" id="PTHR22791">
    <property type="entry name" value="RING-TYPE DOMAIN-CONTAINING PROTEIN"/>
    <property type="match status" value="1"/>
</dbReference>
<dbReference type="Proteomes" id="UP000504606">
    <property type="component" value="Unplaced"/>
</dbReference>
<dbReference type="RefSeq" id="XP_026292699.2">
    <property type="nucleotide sequence ID" value="XM_026436914.2"/>
</dbReference>
<dbReference type="GO" id="GO:0008270">
    <property type="term" value="F:zinc ion binding"/>
    <property type="evidence" value="ECO:0007669"/>
    <property type="project" value="UniProtKB-KW"/>
</dbReference>
<dbReference type="InterPro" id="IPR017907">
    <property type="entry name" value="Znf_RING_CS"/>
</dbReference>
<keyword evidence="1" id="KW-0479">Metal-binding</keyword>
<dbReference type="GO" id="GO:0061630">
    <property type="term" value="F:ubiquitin protein ligase activity"/>
    <property type="evidence" value="ECO:0007669"/>
    <property type="project" value="TreeGrafter"/>
</dbReference>
<dbReference type="InterPro" id="IPR001841">
    <property type="entry name" value="Znf_RING"/>
</dbReference>
<dbReference type="PROSITE" id="PS00518">
    <property type="entry name" value="ZF_RING_1"/>
    <property type="match status" value="1"/>
</dbReference>
<protein>
    <submittedName>
        <fullName evidence="8">Uncharacterized protein LOC113217070 isoform X1</fullName>
    </submittedName>
</protein>
<proteinExistence type="predicted"/>
<keyword evidence="2 4" id="KW-0863">Zinc-finger</keyword>
<name>A0A6J1TGT2_FRAOC</name>
<dbReference type="GO" id="GO:0016567">
    <property type="term" value="P:protein ubiquitination"/>
    <property type="evidence" value="ECO:0007669"/>
    <property type="project" value="TreeGrafter"/>
</dbReference>
<dbReference type="PROSITE" id="PS50089">
    <property type="entry name" value="ZF_RING_2"/>
    <property type="match status" value="1"/>
</dbReference>
<reference evidence="8" key="1">
    <citation type="submission" date="2025-08" db="UniProtKB">
        <authorList>
            <consortium name="RefSeq"/>
        </authorList>
    </citation>
    <scope>IDENTIFICATION</scope>
    <source>
        <tissue evidence="8">Whole organism</tissue>
    </source>
</reference>
<dbReference type="InterPro" id="IPR051435">
    <property type="entry name" value="RING_finger_E3_ubiq-ligases"/>
</dbReference>
<evidence type="ECO:0000256" key="2">
    <source>
        <dbReference type="ARBA" id="ARBA00022771"/>
    </source>
</evidence>
<evidence type="ECO:0000256" key="3">
    <source>
        <dbReference type="ARBA" id="ARBA00022833"/>
    </source>
</evidence>
<evidence type="ECO:0000313" key="7">
    <source>
        <dbReference type="Proteomes" id="UP000504606"/>
    </source>
</evidence>
<dbReference type="SUPFAM" id="SSF57850">
    <property type="entry name" value="RING/U-box"/>
    <property type="match status" value="1"/>
</dbReference>
<keyword evidence="5" id="KW-0175">Coiled coil</keyword>
<feature type="domain" description="RING-type" evidence="6">
    <location>
        <begin position="6"/>
        <end position="47"/>
    </location>
</feature>
<evidence type="ECO:0000256" key="1">
    <source>
        <dbReference type="ARBA" id="ARBA00022723"/>
    </source>
</evidence>
<feature type="coiled-coil region" evidence="5">
    <location>
        <begin position="110"/>
        <end position="137"/>
    </location>
</feature>
<dbReference type="Gene3D" id="3.30.40.10">
    <property type="entry name" value="Zinc/RING finger domain, C3HC4 (zinc finger)"/>
    <property type="match status" value="1"/>
</dbReference>
<keyword evidence="3" id="KW-0862">Zinc</keyword>
<dbReference type="SMART" id="SM00184">
    <property type="entry name" value="RING"/>
    <property type="match status" value="1"/>
</dbReference>
<dbReference type="AlphaFoldDB" id="A0A6J1TGT2"/>
<evidence type="ECO:0000259" key="6">
    <source>
        <dbReference type="PROSITE" id="PS50089"/>
    </source>
</evidence>
<dbReference type="Pfam" id="PF14634">
    <property type="entry name" value="zf-RING_5"/>
    <property type="match status" value="1"/>
</dbReference>
<dbReference type="InterPro" id="IPR013083">
    <property type="entry name" value="Znf_RING/FYVE/PHD"/>
</dbReference>
<organism evidence="7 8">
    <name type="scientific">Frankliniella occidentalis</name>
    <name type="common">Western flower thrips</name>
    <name type="synonym">Euthrips occidentalis</name>
    <dbReference type="NCBI Taxonomy" id="133901"/>
    <lineage>
        <taxon>Eukaryota</taxon>
        <taxon>Metazoa</taxon>
        <taxon>Ecdysozoa</taxon>
        <taxon>Arthropoda</taxon>
        <taxon>Hexapoda</taxon>
        <taxon>Insecta</taxon>
        <taxon>Pterygota</taxon>
        <taxon>Neoptera</taxon>
        <taxon>Paraneoptera</taxon>
        <taxon>Thysanoptera</taxon>
        <taxon>Terebrantia</taxon>
        <taxon>Thripoidea</taxon>
        <taxon>Thripidae</taxon>
        <taxon>Frankliniella</taxon>
    </lineage>
</organism>